<comment type="caution">
    <text evidence="2">The sequence shown here is derived from an EMBL/GenBank/DDBJ whole genome shotgun (WGS) entry which is preliminary data.</text>
</comment>
<dbReference type="AlphaFoldDB" id="A0A7W3LKW9"/>
<dbReference type="InterPro" id="IPR005297">
    <property type="entry name" value="Lipoprotein_repeat"/>
</dbReference>
<organism evidence="2 3">
    <name type="scientific">Actinomadura namibiensis</name>
    <dbReference type="NCBI Taxonomy" id="182080"/>
    <lineage>
        <taxon>Bacteria</taxon>
        <taxon>Bacillati</taxon>
        <taxon>Actinomycetota</taxon>
        <taxon>Actinomycetes</taxon>
        <taxon>Streptosporangiales</taxon>
        <taxon>Thermomonosporaceae</taxon>
        <taxon>Actinomadura</taxon>
    </lineage>
</organism>
<gene>
    <name evidence="2" type="ORF">HNR61_001627</name>
</gene>
<feature type="region of interest" description="Disordered" evidence="1">
    <location>
        <begin position="29"/>
        <end position="55"/>
    </location>
</feature>
<keyword evidence="3" id="KW-1185">Reference proteome</keyword>
<dbReference type="Pfam" id="PF03640">
    <property type="entry name" value="Lipoprotein_15"/>
    <property type="match status" value="4"/>
</dbReference>
<dbReference type="Proteomes" id="UP000572680">
    <property type="component" value="Unassembled WGS sequence"/>
</dbReference>
<name>A0A7W3LKW9_ACTNM</name>
<evidence type="ECO:0000256" key="1">
    <source>
        <dbReference type="SAM" id="MobiDB-lite"/>
    </source>
</evidence>
<accession>A0A7W3LKW9</accession>
<dbReference type="GO" id="GO:0043448">
    <property type="term" value="P:alkane catabolic process"/>
    <property type="evidence" value="ECO:0007669"/>
    <property type="project" value="TreeGrafter"/>
</dbReference>
<sequence>MHIPRWAIPAAAALTATGVLVTACGQQQDTGRQTNTSAGLKQDPAAPRQDAGSEPVAATTALEVASVGKLGKVVTDGEGRTLYRFDKDTARPSASSCEDACAKAWPPVMVGKAEPKVDGVDQNLVGKVRRPDGQWQVTLGGWPLYRYAKDASPGDVKGQGVNGTWFAAAPNGKKAAAKKAEQQNEGGGEQRQGGERQQGGEQDGEQGGNGGWAGWTTIKVRRDPRLGMIVTDGKGRTMYRFDKDRPRVSNCFGDCRAKWPIVRFNGFKKLKVEGVDRSLVSFIERKDGKPGECQLLINGWPMYYFAKDAEAGDTKGQAVQNVWWVVSPQGKKITTAPGGQGGGDGYGGY</sequence>
<dbReference type="PROSITE" id="PS51257">
    <property type="entry name" value="PROKAR_LIPOPROTEIN"/>
    <property type="match status" value="1"/>
</dbReference>
<dbReference type="PANTHER" id="PTHR39335">
    <property type="entry name" value="BLL4220 PROTEIN"/>
    <property type="match status" value="1"/>
</dbReference>
<keyword evidence="2" id="KW-0449">Lipoprotein</keyword>
<feature type="compositionally biased region" description="Polar residues" evidence="1">
    <location>
        <begin position="29"/>
        <end position="39"/>
    </location>
</feature>
<dbReference type="RefSeq" id="WP_182842495.1">
    <property type="nucleotide sequence ID" value="NZ_BAAALP010000031.1"/>
</dbReference>
<feature type="region of interest" description="Disordered" evidence="1">
    <location>
        <begin position="172"/>
        <end position="216"/>
    </location>
</feature>
<protein>
    <submittedName>
        <fullName evidence="2">Putative lipoprotein with Yx(FWY)xxD motif</fullName>
    </submittedName>
</protein>
<evidence type="ECO:0000313" key="3">
    <source>
        <dbReference type="Proteomes" id="UP000572680"/>
    </source>
</evidence>
<proteinExistence type="predicted"/>
<evidence type="ECO:0000313" key="2">
    <source>
        <dbReference type="EMBL" id="MBA8950014.1"/>
    </source>
</evidence>
<dbReference type="PANTHER" id="PTHR39335:SF1">
    <property type="entry name" value="BLL4220 PROTEIN"/>
    <property type="match status" value="1"/>
</dbReference>
<reference evidence="2 3" key="1">
    <citation type="submission" date="2020-08" db="EMBL/GenBank/DDBJ databases">
        <title>Genomic Encyclopedia of Type Strains, Phase IV (KMG-IV): sequencing the most valuable type-strain genomes for metagenomic binning, comparative biology and taxonomic classification.</title>
        <authorList>
            <person name="Goeker M."/>
        </authorList>
    </citation>
    <scope>NUCLEOTIDE SEQUENCE [LARGE SCALE GENOMIC DNA]</scope>
    <source>
        <strain evidence="2 3">DSM 44197</strain>
    </source>
</reference>
<dbReference type="EMBL" id="JACJIA010000002">
    <property type="protein sequence ID" value="MBA8950014.1"/>
    <property type="molecule type" value="Genomic_DNA"/>
</dbReference>